<gene>
    <name evidence="1" type="ORF">AgaP_AGAP012039</name>
</gene>
<evidence type="ECO:0000313" key="1">
    <source>
        <dbReference type="EMBL" id="EAU75829.1"/>
    </source>
</evidence>
<sequence length="69" mass="8108">RTERRVSRFYQYANNFPFPAKTRKFNPVVPFKRKPTPDKCAFPARPLLQRSVPSSPVGIENLGFNWQQK</sequence>
<accession>A0NGN4</accession>
<dbReference type="HOGENOM" id="CLU_2783091_0_0_1"/>
<organism evidence="1">
    <name type="scientific">Anopheles gambiae</name>
    <name type="common">African malaria mosquito</name>
    <dbReference type="NCBI Taxonomy" id="7165"/>
    <lineage>
        <taxon>Eukaryota</taxon>
        <taxon>Metazoa</taxon>
        <taxon>Ecdysozoa</taxon>
        <taxon>Arthropoda</taxon>
        <taxon>Hexapoda</taxon>
        <taxon>Insecta</taxon>
        <taxon>Pterygota</taxon>
        <taxon>Neoptera</taxon>
        <taxon>Endopterygota</taxon>
        <taxon>Diptera</taxon>
        <taxon>Nematocera</taxon>
        <taxon>Culicoidea</taxon>
        <taxon>Culicidae</taxon>
        <taxon>Anophelinae</taxon>
        <taxon>Anopheles</taxon>
    </lineage>
</organism>
<proteinExistence type="predicted"/>
<reference evidence="1" key="5">
    <citation type="submission" date="2011-05" db="EMBL/GenBank/DDBJ databases">
        <authorList>
            <consortium name="VectorBase"/>
        </authorList>
    </citation>
    <scope>NUCLEOTIDE SEQUENCE</scope>
    <source>
        <strain evidence="1">PEST</strain>
    </source>
</reference>
<comment type="caution">
    <text evidence="1">The sequence shown here is derived from an EMBL/GenBank/DDBJ whole genome shotgun (WGS) entry which is preliminary data.</text>
</comment>
<reference evidence="1" key="4">
    <citation type="journal article" date="2007" name="Genome Biol.">
        <title>Update of the Anopheles gambiae PEST genome assembly.</title>
        <authorList>
            <person name="Sharakhova M.V."/>
            <person name="Hammond M.P."/>
            <person name="Lobo N.F."/>
            <person name="Krzywinski J."/>
            <person name="Unger M.F."/>
            <person name="Hillenmeyer M.E."/>
            <person name="Bruggner R.V."/>
            <person name="Birney E."/>
            <person name="Collins F.H."/>
        </authorList>
    </citation>
    <scope>NUCLEOTIDE SEQUENCE</scope>
    <source>
        <strain evidence="1">PEST</strain>
    </source>
</reference>
<feature type="non-terminal residue" evidence="1">
    <location>
        <position position="1"/>
    </location>
</feature>
<reference evidence="1" key="1">
    <citation type="journal article" date="2002" name="Science">
        <title>The genome sequence of the malaria mosquito Anopheles gambiae.</title>
        <authorList>
            <person name="Holt R.A."/>
            <person name="Subramanian G.M."/>
            <person name="Halpern A."/>
            <person name="Sutton G.G."/>
            <person name="Charlab R."/>
            <person name="Nusskern D.R."/>
            <person name="Wincker P."/>
            <person name="Clark A.G."/>
            <person name="Ribeiro J.M."/>
            <person name="Wides R."/>
            <person name="Salzberg S.L."/>
            <person name="Loftus B."/>
            <person name="Yandell M."/>
            <person name="Majoros W.H."/>
            <person name="Rusch D.B."/>
            <person name="Lai Z."/>
            <person name="Kraft C.L."/>
            <person name="Abril J.F."/>
            <person name="Anthouard V."/>
            <person name="Arensburger P."/>
            <person name="Atkinson P.W."/>
            <person name="Baden H."/>
            <person name="de Berardinis V."/>
            <person name="Baldwin D."/>
            <person name="Benes V."/>
            <person name="Biedler J."/>
            <person name="Blass C."/>
            <person name="Bolanos R."/>
            <person name="Boscus D."/>
            <person name="Barnstead M."/>
            <person name="Cai S."/>
            <person name="Center A."/>
            <person name="Chaturverdi K."/>
            <person name="Christophides G.K."/>
            <person name="Chrystal M.A."/>
            <person name="Clamp M."/>
            <person name="Cravchik A."/>
            <person name="Curwen V."/>
            <person name="Dana A."/>
            <person name="Delcher A."/>
            <person name="Dew I."/>
            <person name="Evans C.A."/>
            <person name="Flanigan M."/>
            <person name="Grundschober-Freimoser A."/>
            <person name="Friedli L."/>
            <person name="Gu Z."/>
            <person name="Guan P."/>
            <person name="Guigo R."/>
            <person name="Hillenmeyer M.E."/>
            <person name="Hladun S.L."/>
            <person name="Hogan J.R."/>
            <person name="Hong Y.S."/>
            <person name="Hoover J."/>
            <person name="Jaillon O."/>
            <person name="Ke Z."/>
            <person name="Kodira C."/>
            <person name="Kokoza E."/>
            <person name="Koutsos A."/>
            <person name="Letunic I."/>
            <person name="Levitsky A."/>
            <person name="Liang Y."/>
            <person name="Lin J.J."/>
            <person name="Lobo N.F."/>
            <person name="Lopez J.R."/>
            <person name="Malek J.A."/>
            <person name="McIntosh T.C."/>
            <person name="Meister S."/>
            <person name="Miller J."/>
            <person name="Mobarry C."/>
            <person name="Mongin E."/>
            <person name="Murphy S.D."/>
            <person name="O'Brochta D.A."/>
            <person name="Pfannkoch C."/>
            <person name="Qi R."/>
            <person name="Regier M.A."/>
            <person name="Remington K."/>
            <person name="Shao H."/>
            <person name="Sharakhova M.V."/>
            <person name="Sitter C.D."/>
            <person name="Shetty J."/>
            <person name="Smith T.J."/>
            <person name="Strong R."/>
            <person name="Sun J."/>
            <person name="Thomasova D."/>
            <person name="Ton L.Q."/>
            <person name="Topalis P."/>
            <person name="Tu Z."/>
            <person name="Unger M.F."/>
            <person name="Walenz B."/>
            <person name="Wang A."/>
            <person name="Wang J."/>
            <person name="Wang M."/>
            <person name="Wang X."/>
            <person name="Woodford K.J."/>
            <person name="Wortman J.R."/>
            <person name="Wu M."/>
            <person name="Yao A."/>
            <person name="Zdobnov E.M."/>
            <person name="Zhang H."/>
            <person name="Zhao Q."/>
            <person name="Zhao S."/>
            <person name="Zhu S.C."/>
            <person name="Zhimulev I."/>
            <person name="Coluzzi M."/>
            <person name="della Torre A."/>
            <person name="Roth C.W."/>
            <person name="Louis C."/>
            <person name="Kalush F."/>
            <person name="Mural R.J."/>
            <person name="Myers E.W."/>
            <person name="Adams M.D."/>
            <person name="Smith H.O."/>
            <person name="Broder S."/>
            <person name="Gardner M.J."/>
            <person name="Fraser C.M."/>
            <person name="Birney E."/>
            <person name="Bork P."/>
            <person name="Brey P.T."/>
            <person name="Venter J.C."/>
            <person name="Weissenbach J."/>
            <person name="Kafatos F.C."/>
            <person name="Collins F.H."/>
            <person name="Hoffman S.L."/>
        </authorList>
    </citation>
    <scope>NUCLEOTIDE SEQUENCE [LARGE SCALE GENOMIC DNA]</scope>
    <source>
        <strain evidence="1">PEST</strain>
    </source>
</reference>
<reference evidence="1" key="3">
    <citation type="journal article" date="2004" name="Trends Parasitol.">
        <title>The Anopheles gambiae genome: an update.</title>
        <authorList>
            <person name="Mongin E."/>
            <person name="Louis C."/>
            <person name="Holt R.A."/>
            <person name="Birney E."/>
            <person name="Collins F.H."/>
        </authorList>
    </citation>
    <scope>NUCLEOTIDE SEQUENCE</scope>
    <source>
        <strain evidence="1">PEST</strain>
    </source>
</reference>
<dbReference type="PaxDb" id="7165-AGAP012039-PA"/>
<dbReference type="AlphaFoldDB" id="A0NGN4"/>
<reference evidence="1" key="2">
    <citation type="submission" date="2002-03" db="EMBL/GenBank/DDBJ databases">
        <authorList>
            <consortium name="The Anopheles Genome Sequencing Consortium"/>
        </authorList>
    </citation>
    <scope>NUCLEOTIDE SEQUENCE</scope>
    <source>
        <strain evidence="1">PEST</strain>
    </source>
</reference>
<protein>
    <submittedName>
        <fullName evidence="1">AGAP012039-PA</fullName>
    </submittedName>
</protein>
<feature type="non-terminal residue" evidence="1">
    <location>
        <position position="69"/>
    </location>
</feature>
<name>A0NGN4_ANOGA</name>
<dbReference type="EMBL" id="AAAB01008986">
    <property type="protein sequence ID" value="EAU75829.1"/>
    <property type="molecule type" value="Genomic_DNA"/>
</dbReference>